<dbReference type="Gene3D" id="3.30.1340.10">
    <property type="entry name" value="HPr-like"/>
    <property type="match status" value="1"/>
</dbReference>
<dbReference type="RefSeq" id="WP_063374342.1">
    <property type="nucleotide sequence ID" value="NZ_AUXX01000009.1"/>
</dbReference>
<dbReference type="PROSITE" id="PS00369">
    <property type="entry name" value="PTS_HPR_HIS"/>
    <property type="match status" value="1"/>
</dbReference>
<dbReference type="GO" id="GO:0009401">
    <property type="term" value="P:phosphoenolpyruvate-dependent sugar phosphotransferase system"/>
    <property type="evidence" value="ECO:0007669"/>
    <property type="project" value="UniProtKB-KW"/>
</dbReference>
<dbReference type="EMBL" id="AUXX01000009">
    <property type="protein sequence ID" value="KZN68403.1"/>
    <property type="molecule type" value="Genomic_DNA"/>
</dbReference>
<comment type="caution">
    <text evidence="6">The sequence shown here is derived from an EMBL/GenBank/DDBJ whole genome shotgun (WGS) entry which is preliminary data.</text>
</comment>
<evidence type="ECO:0000256" key="1">
    <source>
        <dbReference type="ARBA" id="ARBA00004496"/>
    </source>
</evidence>
<reference evidence="6 7" key="1">
    <citation type="submission" date="2013-07" db="EMBL/GenBank/DDBJ databases">
        <title>Comparative Genomic and Metabolomic Analysis of Twelve Strains of Pseudoalteromonas luteoviolacea.</title>
        <authorList>
            <person name="Vynne N.G."/>
            <person name="Mansson M."/>
            <person name="Gram L."/>
        </authorList>
    </citation>
    <scope>NUCLEOTIDE SEQUENCE [LARGE SCALE GENOMIC DNA]</scope>
    <source>
        <strain evidence="6 7">S4060-1</strain>
    </source>
</reference>
<comment type="subcellular location">
    <subcellularLocation>
        <location evidence="1">Cytoplasm</location>
    </subcellularLocation>
</comment>
<dbReference type="PROSITE" id="PS51350">
    <property type="entry name" value="PTS_HPR_DOM"/>
    <property type="match status" value="1"/>
</dbReference>
<evidence type="ECO:0000259" key="5">
    <source>
        <dbReference type="PROSITE" id="PS51350"/>
    </source>
</evidence>
<accession>A0A162B8T3</accession>
<dbReference type="SUPFAM" id="SSF55594">
    <property type="entry name" value="HPr-like"/>
    <property type="match status" value="1"/>
</dbReference>
<proteinExistence type="inferred from homology"/>
<organism evidence="6 7">
    <name type="scientific">Pseudoalteromonas luteoviolacea S4060-1</name>
    <dbReference type="NCBI Taxonomy" id="1365257"/>
    <lineage>
        <taxon>Bacteria</taxon>
        <taxon>Pseudomonadati</taxon>
        <taxon>Pseudomonadota</taxon>
        <taxon>Gammaproteobacteria</taxon>
        <taxon>Alteromonadales</taxon>
        <taxon>Pseudoalteromonadaceae</taxon>
        <taxon>Pseudoalteromonas</taxon>
    </lineage>
</organism>
<protein>
    <recommendedName>
        <fullName evidence="5">HPr domain-containing protein</fullName>
    </recommendedName>
</protein>
<evidence type="ECO:0000256" key="4">
    <source>
        <dbReference type="ARBA" id="ARBA00022683"/>
    </source>
</evidence>
<evidence type="ECO:0000313" key="7">
    <source>
        <dbReference type="Proteomes" id="UP000076661"/>
    </source>
</evidence>
<dbReference type="InterPro" id="IPR000032">
    <property type="entry name" value="HPr-like"/>
</dbReference>
<evidence type="ECO:0000256" key="3">
    <source>
        <dbReference type="ARBA" id="ARBA00022490"/>
    </source>
</evidence>
<dbReference type="PRINTS" id="PR00107">
    <property type="entry name" value="PHOSPHOCPHPR"/>
</dbReference>
<dbReference type="InterPro" id="IPR001020">
    <property type="entry name" value="PTS_HPr_His_P_site"/>
</dbReference>
<dbReference type="PANTHER" id="PTHR33705:SF2">
    <property type="entry name" value="PHOSPHOCARRIER PROTEIN NPR"/>
    <property type="match status" value="1"/>
</dbReference>
<name>A0A162B8T3_9GAMM</name>
<dbReference type="AlphaFoldDB" id="A0A162B8T3"/>
<dbReference type="PATRIC" id="fig|1365257.3.peg.1342"/>
<dbReference type="GO" id="GO:0005737">
    <property type="term" value="C:cytoplasm"/>
    <property type="evidence" value="ECO:0007669"/>
    <property type="project" value="UniProtKB-SubCell"/>
</dbReference>
<dbReference type="NCBIfam" id="TIGR01003">
    <property type="entry name" value="PTS_HPr_family"/>
    <property type="match status" value="1"/>
</dbReference>
<dbReference type="Pfam" id="PF00381">
    <property type="entry name" value="PTS-HPr"/>
    <property type="match status" value="1"/>
</dbReference>
<evidence type="ECO:0000313" key="6">
    <source>
        <dbReference type="EMBL" id="KZN68403.1"/>
    </source>
</evidence>
<sequence>MALKWEDTFLIRNKLGLHARAATVLAQLSAQFNAQITLYQGDKSAPGDSVLALLLLESSQGKTVRVECTGPDAQGALLAIGNLIEDKFHEEE</sequence>
<gene>
    <name evidence="6" type="ORF">N478_14655</name>
</gene>
<keyword evidence="3" id="KW-0963">Cytoplasm</keyword>
<dbReference type="PANTHER" id="PTHR33705">
    <property type="entry name" value="PHOSPHOCARRIER PROTEIN HPR"/>
    <property type="match status" value="1"/>
</dbReference>
<dbReference type="InterPro" id="IPR035895">
    <property type="entry name" value="HPr-like_sf"/>
</dbReference>
<dbReference type="Proteomes" id="UP000076661">
    <property type="component" value="Unassembled WGS sequence"/>
</dbReference>
<comment type="similarity">
    <text evidence="2">Belongs to the HPr family.</text>
</comment>
<keyword evidence="4" id="KW-0598">Phosphotransferase system</keyword>
<dbReference type="InterPro" id="IPR050399">
    <property type="entry name" value="HPr"/>
</dbReference>
<evidence type="ECO:0000256" key="2">
    <source>
        <dbReference type="ARBA" id="ARBA00010736"/>
    </source>
</evidence>
<feature type="domain" description="HPr" evidence="5">
    <location>
        <begin position="4"/>
        <end position="91"/>
    </location>
</feature>